<feature type="transmembrane region" description="Helical" evidence="2">
    <location>
        <begin position="27"/>
        <end position="48"/>
    </location>
</feature>
<dbReference type="Proteomes" id="UP000035681">
    <property type="component" value="Unplaced"/>
</dbReference>
<evidence type="ECO:0000313" key="4">
    <source>
        <dbReference type="WBParaSite" id="SSTP_0000746200.1"/>
    </source>
</evidence>
<sequence length="212" mass="24901">MIIGSLHYDDSNDTIKILKFRASVKKAFILSNFYNVFAVIGEVFFSFLIGINGIPLIGAIILEFIYFLSVVKNGQESAMKQYLIFQIICTVLFLLRILMSFSMLEIIIFSIYGSRTLINYFVFKYYLKYLKKLQILREEKKRIEKENQYNLREKTFTNLFLKKFKSSTKTPTKVTNLSYESIKPLNTSEIKNKSLVNKFSIENEMDFDEIKL</sequence>
<keyword evidence="2" id="KW-0812">Transmembrane</keyword>
<accession>A0A0K0ED99</accession>
<keyword evidence="2" id="KW-0472">Membrane</keyword>
<name>A0A0K0ED99_STRER</name>
<proteinExistence type="predicted"/>
<evidence type="ECO:0000256" key="2">
    <source>
        <dbReference type="SAM" id="Phobius"/>
    </source>
</evidence>
<evidence type="ECO:0000313" key="3">
    <source>
        <dbReference type="Proteomes" id="UP000035681"/>
    </source>
</evidence>
<dbReference type="WBParaSite" id="SSTP_0000746200.1">
    <property type="protein sequence ID" value="SSTP_0000746200.1"/>
    <property type="gene ID" value="SSTP_0000746200"/>
</dbReference>
<dbReference type="WBParaSite" id="TCONS_00011018.p1">
    <property type="protein sequence ID" value="TCONS_00011018.p1"/>
    <property type="gene ID" value="XLOC_004962"/>
</dbReference>
<keyword evidence="2" id="KW-1133">Transmembrane helix</keyword>
<reference evidence="4" key="1">
    <citation type="submission" date="2015-08" db="UniProtKB">
        <authorList>
            <consortium name="WormBaseParasite"/>
        </authorList>
    </citation>
    <scope>IDENTIFICATION</scope>
</reference>
<evidence type="ECO:0000256" key="1">
    <source>
        <dbReference type="SAM" id="Coils"/>
    </source>
</evidence>
<dbReference type="AlphaFoldDB" id="A0A0K0ED99"/>
<feature type="coiled-coil region" evidence="1">
    <location>
        <begin position="126"/>
        <end position="153"/>
    </location>
</feature>
<keyword evidence="3" id="KW-1185">Reference proteome</keyword>
<organism evidence="4">
    <name type="scientific">Strongyloides stercoralis</name>
    <name type="common">Threadworm</name>
    <dbReference type="NCBI Taxonomy" id="6248"/>
    <lineage>
        <taxon>Eukaryota</taxon>
        <taxon>Metazoa</taxon>
        <taxon>Ecdysozoa</taxon>
        <taxon>Nematoda</taxon>
        <taxon>Chromadorea</taxon>
        <taxon>Rhabditida</taxon>
        <taxon>Tylenchina</taxon>
        <taxon>Panagrolaimomorpha</taxon>
        <taxon>Strongyloidoidea</taxon>
        <taxon>Strongyloididae</taxon>
        <taxon>Strongyloides</taxon>
    </lineage>
</organism>
<feature type="transmembrane region" description="Helical" evidence="2">
    <location>
        <begin position="54"/>
        <end position="71"/>
    </location>
</feature>
<protein>
    <submittedName>
        <fullName evidence="4">Transporter</fullName>
    </submittedName>
</protein>
<keyword evidence="1" id="KW-0175">Coiled coil</keyword>